<organism evidence="1 2">
    <name type="scientific">Dunaliella salina</name>
    <name type="common">Green alga</name>
    <name type="synonym">Protococcus salinus</name>
    <dbReference type="NCBI Taxonomy" id="3046"/>
    <lineage>
        <taxon>Eukaryota</taxon>
        <taxon>Viridiplantae</taxon>
        <taxon>Chlorophyta</taxon>
        <taxon>core chlorophytes</taxon>
        <taxon>Chlorophyceae</taxon>
        <taxon>CS clade</taxon>
        <taxon>Chlamydomonadales</taxon>
        <taxon>Dunaliellaceae</taxon>
        <taxon>Dunaliella</taxon>
    </lineage>
</organism>
<evidence type="ECO:0000313" key="1">
    <source>
        <dbReference type="EMBL" id="KAF5832347.1"/>
    </source>
</evidence>
<reference evidence="1" key="1">
    <citation type="submission" date="2017-08" db="EMBL/GenBank/DDBJ databases">
        <authorList>
            <person name="Polle J.E."/>
            <person name="Barry K."/>
            <person name="Cushman J."/>
            <person name="Schmutz J."/>
            <person name="Tran D."/>
            <person name="Hathwaick L.T."/>
            <person name="Yim W.C."/>
            <person name="Jenkins J."/>
            <person name="Mckie-Krisberg Z.M."/>
            <person name="Prochnik S."/>
            <person name="Lindquist E."/>
            <person name="Dockter R.B."/>
            <person name="Adam C."/>
            <person name="Molina H."/>
            <person name="Bunkerborg J."/>
            <person name="Jin E."/>
            <person name="Buchheim M."/>
            <person name="Magnuson J."/>
        </authorList>
    </citation>
    <scope>NUCLEOTIDE SEQUENCE</scope>
    <source>
        <strain evidence="1">CCAP 19/18</strain>
    </source>
</reference>
<protein>
    <recommendedName>
        <fullName evidence="3">Encoded protein</fullName>
    </recommendedName>
</protein>
<dbReference type="EMBL" id="MU069880">
    <property type="protein sequence ID" value="KAF5832347.1"/>
    <property type="molecule type" value="Genomic_DNA"/>
</dbReference>
<dbReference type="Proteomes" id="UP000815325">
    <property type="component" value="Unassembled WGS sequence"/>
</dbReference>
<evidence type="ECO:0008006" key="3">
    <source>
        <dbReference type="Google" id="ProtNLM"/>
    </source>
</evidence>
<sequence>MPVAVQRSYAGSLDGELASEPALCSRPQGALWMSDLDPLLNQPLFKQPAARHAHVPQLPAVPTMRAHTAVPPDLVPPLFARTH</sequence>
<evidence type="ECO:0000313" key="2">
    <source>
        <dbReference type="Proteomes" id="UP000815325"/>
    </source>
</evidence>
<comment type="caution">
    <text evidence="1">The sequence shown here is derived from an EMBL/GenBank/DDBJ whole genome shotgun (WGS) entry which is preliminary data.</text>
</comment>
<accession>A0ABQ7GCL1</accession>
<name>A0ABQ7GCL1_DUNSA</name>
<gene>
    <name evidence="1" type="ORF">DUNSADRAFT_11789</name>
</gene>
<proteinExistence type="predicted"/>
<keyword evidence="2" id="KW-1185">Reference proteome</keyword>